<organism evidence="4">
    <name type="scientific">Myoviridae sp. ctKkB1</name>
    <dbReference type="NCBI Taxonomy" id="2825081"/>
    <lineage>
        <taxon>Viruses</taxon>
        <taxon>Duplodnaviria</taxon>
        <taxon>Heunggongvirae</taxon>
        <taxon>Uroviricota</taxon>
        <taxon>Caudoviricetes</taxon>
    </lineage>
</organism>
<keyword evidence="1" id="KW-1188">Viral release from host cell</keyword>
<dbReference type="InterPro" id="IPR006944">
    <property type="entry name" value="Phage/GTA_portal"/>
</dbReference>
<keyword evidence="2" id="KW-1160">Virus entry into host cell</keyword>
<name>A0A8S5V484_9CAUD</name>
<sequence>MPLFKKKSASDQQTVERQALLDFLGISDDGEALGEATYFACVKILSEAIGKMPFKIMRTTAGGGIETAKKHELYRLLAIRPNPYMTATHFWSTVEINRNHYGNAYVWITGAGKNTNLWCLPPESVEIYCDDKGIWNRKKGAIWYLFHNPKSGETVRIPHDSIMHFRTSVSFDGVAGLSVRDQLSTTLGGNMRGQKMLNEMYKNGFTAKAVLQYTGNLNDELEKRYTTKIEEYITGKVDTVKNLVPIPAGSTIQPLNMKLADNQFIELKKYSALQIAAAFGIKPNQINDYEKASYAAAEQQQLAFYIDTLLYILKQYEDEVTYKLLSDEDIASGYFAKFNAAVILRADFKTQLEAMATAVQNAIYTPNEARAYLDKGERPGGDQLICNGSMLPLTQAGTQYAKGGEKDED</sequence>
<dbReference type="EMBL" id="BK016195">
    <property type="protein sequence ID" value="DAG01570.1"/>
    <property type="molecule type" value="Genomic_DNA"/>
</dbReference>
<evidence type="ECO:0000313" key="4">
    <source>
        <dbReference type="EMBL" id="DAG01570.1"/>
    </source>
</evidence>
<evidence type="ECO:0000256" key="1">
    <source>
        <dbReference type="ARBA" id="ARBA00022950"/>
    </source>
</evidence>
<evidence type="ECO:0000256" key="3">
    <source>
        <dbReference type="ARBA" id="ARBA00023219"/>
    </source>
</evidence>
<evidence type="ECO:0000256" key="2">
    <source>
        <dbReference type="ARBA" id="ARBA00023009"/>
    </source>
</evidence>
<keyword evidence="2" id="KW-1171">Viral genome ejection through host cell envelope</keyword>
<dbReference type="NCBIfam" id="TIGR01537">
    <property type="entry name" value="portal_HK97"/>
    <property type="match status" value="1"/>
</dbReference>
<dbReference type="Pfam" id="PF04860">
    <property type="entry name" value="Phage_portal"/>
    <property type="match status" value="1"/>
</dbReference>
<keyword evidence="2" id="KW-1162">Viral penetration into host cytoplasm</keyword>
<accession>A0A8S5V484</accession>
<protein>
    <submittedName>
        <fullName evidence="4">Portal protein</fullName>
    </submittedName>
</protein>
<keyword evidence="3" id="KW-0231">Viral genome packaging</keyword>
<keyword evidence="1" id="KW-0118">Viral capsid assembly</keyword>
<reference evidence="4" key="1">
    <citation type="journal article" date="2021" name="Proc. Natl. Acad. Sci. U.S.A.">
        <title>A Catalog of Tens of Thousands of Viruses from Human Metagenomes Reveals Hidden Associations with Chronic Diseases.</title>
        <authorList>
            <person name="Tisza M.J."/>
            <person name="Buck C.B."/>
        </authorList>
    </citation>
    <scope>NUCLEOTIDE SEQUENCE</scope>
    <source>
        <strain evidence="4">CtKkB1</strain>
    </source>
</reference>
<proteinExistence type="predicted"/>
<dbReference type="InterPro" id="IPR006427">
    <property type="entry name" value="Portal_HK97"/>
</dbReference>